<keyword evidence="1" id="KW-0812">Transmembrane</keyword>
<reference evidence="2" key="2">
    <citation type="submission" date="2020-09" db="EMBL/GenBank/DDBJ databases">
        <authorList>
            <person name="Sun Q."/>
            <person name="Zhou Y."/>
        </authorList>
    </citation>
    <scope>NUCLEOTIDE SEQUENCE</scope>
    <source>
        <strain evidence="2">CGMCC 1.12187</strain>
    </source>
</reference>
<evidence type="ECO:0000256" key="1">
    <source>
        <dbReference type="SAM" id="Phobius"/>
    </source>
</evidence>
<gene>
    <name evidence="2" type="ORF">GCM10011374_16380</name>
</gene>
<reference evidence="2" key="1">
    <citation type="journal article" date="2014" name="Int. J. Syst. Evol. Microbiol.">
        <title>Complete genome sequence of Corynebacterium casei LMG S-19264T (=DSM 44701T), isolated from a smear-ripened cheese.</title>
        <authorList>
            <consortium name="US DOE Joint Genome Institute (JGI-PGF)"/>
            <person name="Walter F."/>
            <person name="Albersmeier A."/>
            <person name="Kalinowski J."/>
            <person name="Ruckert C."/>
        </authorList>
    </citation>
    <scope>NUCLEOTIDE SEQUENCE</scope>
    <source>
        <strain evidence="2">CGMCC 1.12187</strain>
    </source>
</reference>
<proteinExistence type="predicted"/>
<evidence type="ECO:0000313" key="2">
    <source>
        <dbReference type="EMBL" id="GGG54229.1"/>
    </source>
</evidence>
<dbReference type="EMBL" id="BMEQ01000006">
    <property type="protein sequence ID" value="GGG54229.1"/>
    <property type="molecule type" value="Genomic_DNA"/>
</dbReference>
<dbReference type="RefSeq" id="WP_188536045.1">
    <property type="nucleotide sequence ID" value="NZ_BMEQ01000006.1"/>
</dbReference>
<comment type="caution">
    <text evidence="2">The sequence shown here is derived from an EMBL/GenBank/DDBJ whole genome shotgun (WGS) entry which is preliminary data.</text>
</comment>
<sequence>MLLFQILLSAIALILMVVALLDGAWLLALIAAMMLMVALSGVFIAHRREKQLGRR</sequence>
<name>A0A917GQD0_9MICC</name>
<keyword evidence="3" id="KW-1185">Reference proteome</keyword>
<protein>
    <submittedName>
        <fullName evidence="2">Uncharacterized protein</fullName>
    </submittedName>
</protein>
<accession>A0A917GQD0</accession>
<feature type="transmembrane region" description="Helical" evidence="1">
    <location>
        <begin position="29"/>
        <end position="46"/>
    </location>
</feature>
<evidence type="ECO:0000313" key="3">
    <source>
        <dbReference type="Proteomes" id="UP000638848"/>
    </source>
</evidence>
<organism evidence="2 3">
    <name type="scientific">Kocuria dechangensis</name>
    <dbReference type="NCBI Taxonomy" id="1176249"/>
    <lineage>
        <taxon>Bacteria</taxon>
        <taxon>Bacillati</taxon>
        <taxon>Actinomycetota</taxon>
        <taxon>Actinomycetes</taxon>
        <taxon>Micrococcales</taxon>
        <taxon>Micrococcaceae</taxon>
        <taxon>Kocuria</taxon>
    </lineage>
</organism>
<dbReference type="AlphaFoldDB" id="A0A917GQD0"/>
<keyword evidence="1" id="KW-0472">Membrane</keyword>
<dbReference type="Proteomes" id="UP000638848">
    <property type="component" value="Unassembled WGS sequence"/>
</dbReference>
<keyword evidence="1" id="KW-1133">Transmembrane helix</keyword>